<comment type="caution">
    <text evidence="2">The sequence shown here is derived from an EMBL/GenBank/DDBJ whole genome shotgun (WGS) entry which is preliminary data.</text>
</comment>
<name>A0ABD2W928_9HYME</name>
<sequence length="194" mass="22571">MAAAASIELNSLKFPSIFRIDIEVWFVQVETYFELLKALDDVERYKIFITQCEPEVLLHVANYVRRQGSFGSYAELKNQLRLVYGRSPRDQLNSIIELHKNHRQPSFVIAAMKRWDDGRHSEKDLASIFLKHVNDYTVNLNKLNDIEKLDQLAEIVDQVASHKGVFKQDQSSGKLYVLNQIRDLLRILSPNQLR</sequence>
<organism evidence="2 3">
    <name type="scientific">Trichogramma kaykai</name>
    <dbReference type="NCBI Taxonomy" id="54128"/>
    <lineage>
        <taxon>Eukaryota</taxon>
        <taxon>Metazoa</taxon>
        <taxon>Ecdysozoa</taxon>
        <taxon>Arthropoda</taxon>
        <taxon>Hexapoda</taxon>
        <taxon>Insecta</taxon>
        <taxon>Pterygota</taxon>
        <taxon>Neoptera</taxon>
        <taxon>Endopterygota</taxon>
        <taxon>Hymenoptera</taxon>
        <taxon>Apocrita</taxon>
        <taxon>Proctotrupomorpha</taxon>
        <taxon>Chalcidoidea</taxon>
        <taxon>Trichogrammatidae</taxon>
        <taxon>Trichogramma</taxon>
    </lineage>
</organism>
<dbReference type="EMBL" id="JBJJXI010000123">
    <property type="protein sequence ID" value="KAL3389406.1"/>
    <property type="molecule type" value="Genomic_DNA"/>
</dbReference>
<keyword evidence="3" id="KW-1185">Reference proteome</keyword>
<protein>
    <recommendedName>
        <fullName evidence="1">DUF7041 domain-containing protein</fullName>
    </recommendedName>
</protein>
<dbReference type="Pfam" id="PF23055">
    <property type="entry name" value="DUF7041"/>
    <property type="match status" value="1"/>
</dbReference>
<dbReference type="PANTHER" id="PTHR33327:SF3">
    <property type="entry name" value="RNA-DIRECTED DNA POLYMERASE"/>
    <property type="match status" value="1"/>
</dbReference>
<accession>A0ABD2W928</accession>
<evidence type="ECO:0000313" key="2">
    <source>
        <dbReference type="EMBL" id="KAL3389406.1"/>
    </source>
</evidence>
<dbReference type="PANTHER" id="PTHR33327">
    <property type="entry name" value="ENDONUCLEASE"/>
    <property type="match status" value="1"/>
</dbReference>
<dbReference type="InterPro" id="IPR055469">
    <property type="entry name" value="DUF7041"/>
</dbReference>
<dbReference type="AlphaFoldDB" id="A0ABD2W928"/>
<reference evidence="2 3" key="1">
    <citation type="journal article" date="2024" name="bioRxiv">
        <title>A reference genome for Trichogramma kaykai: A tiny desert-dwelling parasitoid wasp with competing sex-ratio distorters.</title>
        <authorList>
            <person name="Culotta J."/>
            <person name="Lindsey A.R."/>
        </authorList>
    </citation>
    <scope>NUCLEOTIDE SEQUENCE [LARGE SCALE GENOMIC DNA]</scope>
    <source>
        <strain evidence="2 3">KSX58</strain>
    </source>
</reference>
<dbReference type="Proteomes" id="UP001627154">
    <property type="component" value="Unassembled WGS sequence"/>
</dbReference>
<feature type="domain" description="DUF7041" evidence="1">
    <location>
        <begin position="18"/>
        <end position="95"/>
    </location>
</feature>
<evidence type="ECO:0000313" key="3">
    <source>
        <dbReference type="Proteomes" id="UP001627154"/>
    </source>
</evidence>
<gene>
    <name evidence="2" type="ORF">TKK_015631</name>
</gene>
<proteinExistence type="predicted"/>
<evidence type="ECO:0000259" key="1">
    <source>
        <dbReference type="Pfam" id="PF23055"/>
    </source>
</evidence>